<dbReference type="AlphaFoldDB" id="A0A6J7II32"/>
<sequence length="833" mass="88172">MIPAQVPPIGLPGLRPEWSRLVTAPDHSGENRTWHVLDTGEAVNQRLTILCVHGNPTWSYLWRAVLEQAPADVRVIAVDQLDMGFSERTGVHRRLADRINDLDGLTHALALTGPIVVVAHDWGGPIALGWVHRNVSQVVAVALLNTAVHQPKTSSAPAIIRAVRLRAVLNMFTWRTQAFVRGTTGISRFRSGKGMSADVARAFAEPYRSASRRAAVRDFVADIPLEAEHPSMAVLNDVAASLADLRVPVALLWGPGDPVFGDVYLDDLRRRIPQADVHRYEGARHLVLEDAPAAVKDLLTWIDDATQDHYEQPNDGHSPQGVLPITDQIVCRAADTSPAIVEMATGQEASWAQLHGRVNALVTHLYSCGVVAGDRVAILVPPSIELVATVYACWAMGAVVVVADSGLGVRGMRRALRGACPDHVVGIPAGLALSRTLRIPGQRIKAGLDIAVVGDRILPAPPALDSDALVVFTSGATGPSKGVVYSYRRLCALRQALTDHYEITAKDALVGAFAPWIVLGPALGIASVIPDMDLRAAESLTARAVATATARVNGTLMWASPAALRGVATSADQLTISEREQLSSLRLILGAGAPVPIDVLRAVSALVPTASARTPYGMTEVLPVSDVSLQEIDAAGIGNGVLVGWAVEGVDVAIAPLDSSGGAGEELTTSSGVTGEIVVCAAHAKERYDNLWVTQHASAQPVGWHRTGDVGHLDESGRLWVEGRLAHVIVTARGPVTPVGPEQRVLKVPHVAGVACVGVGPRGIQQVVIVVVAPVRTGVAPISLTDRVRAVAGVEVAAVLVIDKLPVDIRHHSKVDRTAVARWAESILAGVSR</sequence>
<accession>A0A6J7II32</accession>
<organism evidence="5">
    <name type="scientific">freshwater metagenome</name>
    <dbReference type="NCBI Taxonomy" id="449393"/>
    <lineage>
        <taxon>unclassified sequences</taxon>
        <taxon>metagenomes</taxon>
        <taxon>ecological metagenomes</taxon>
    </lineage>
</organism>
<feature type="domain" description="AB hydrolase-1" evidence="4">
    <location>
        <begin position="48"/>
        <end position="292"/>
    </location>
</feature>
<dbReference type="EMBL" id="CAFBMR010000136">
    <property type="protein sequence ID" value="CAB4930739.1"/>
    <property type="molecule type" value="Genomic_DNA"/>
</dbReference>
<feature type="domain" description="AMP-dependent synthetase/ligase" evidence="3">
    <location>
        <begin position="337"/>
        <end position="679"/>
    </location>
</feature>
<keyword evidence="2" id="KW-0436">Ligase</keyword>
<dbReference type="GO" id="GO:0006631">
    <property type="term" value="P:fatty acid metabolic process"/>
    <property type="evidence" value="ECO:0007669"/>
    <property type="project" value="TreeGrafter"/>
</dbReference>
<dbReference type="GO" id="GO:0031956">
    <property type="term" value="F:medium-chain fatty acid-CoA ligase activity"/>
    <property type="evidence" value="ECO:0007669"/>
    <property type="project" value="TreeGrafter"/>
</dbReference>
<dbReference type="InterPro" id="IPR000873">
    <property type="entry name" value="AMP-dep_synth/lig_dom"/>
</dbReference>
<dbReference type="Pfam" id="PF00501">
    <property type="entry name" value="AMP-binding"/>
    <property type="match status" value="1"/>
</dbReference>
<dbReference type="InterPro" id="IPR029058">
    <property type="entry name" value="AB_hydrolase_fold"/>
</dbReference>
<comment type="similarity">
    <text evidence="1">Belongs to the ATP-dependent AMP-binding enzyme family.</text>
</comment>
<dbReference type="Gene3D" id="3.40.50.12780">
    <property type="entry name" value="N-terminal domain of ligase-like"/>
    <property type="match status" value="1"/>
</dbReference>
<name>A0A6J7II32_9ZZZZ</name>
<reference evidence="5" key="1">
    <citation type="submission" date="2020-05" db="EMBL/GenBank/DDBJ databases">
        <authorList>
            <person name="Chiriac C."/>
            <person name="Salcher M."/>
            <person name="Ghai R."/>
            <person name="Kavagutti S V."/>
        </authorList>
    </citation>
    <scope>NUCLEOTIDE SEQUENCE</scope>
</reference>
<dbReference type="PANTHER" id="PTHR43201:SF5">
    <property type="entry name" value="MEDIUM-CHAIN ACYL-COA LIGASE ACSF2, MITOCHONDRIAL"/>
    <property type="match status" value="1"/>
</dbReference>
<protein>
    <submittedName>
        <fullName evidence="5">Unannotated protein</fullName>
    </submittedName>
</protein>
<evidence type="ECO:0000256" key="1">
    <source>
        <dbReference type="ARBA" id="ARBA00006432"/>
    </source>
</evidence>
<dbReference type="PANTHER" id="PTHR43201">
    <property type="entry name" value="ACYL-COA SYNTHETASE"/>
    <property type="match status" value="1"/>
</dbReference>
<dbReference type="InterPro" id="IPR000073">
    <property type="entry name" value="AB_hydrolase_1"/>
</dbReference>
<evidence type="ECO:0000313" key="5">
    <source>
        <dbReference type="EMBL" id="CAB4930739.1"/>
    </source>
</evidence>
<gene>
    <name evidence="5" type="ORF">UFOPK3610_01925</name>
</gene>
<dbReference type="Gene3D" id="3.40.50.1820">
    <property type="entry name" value="alpha/beta hydrolase"/>
    <property type="match status" value="1"/>
</dbReference>
<evidence type="ECO:0000259" key="3">
    <source>
        <dbReference type="Pfam" id="PF00501"/>
    </source>
</evidence>
<evidence type="ECO:0000259" key="4">
    <source>
        <dbReference type="Pfam" id="PF00561"/>
    </source>
</evidence>
<evidence type="ECO:0000256" key="2">
    <source>
        <dbReference type="ARBA" id="ARBA00022598"/>
    </source>
</evidence>
<dbReference type="SUPFAM" id="SSF56801">
    <property type="entry name" value="Acetyl-CoA synthetase-like"/>
    <property type="match status" value="1"/>
</dbReference>
<dbReference type="Pfam" id="PF00561">
    <property type="entry name" value="Abhydrolase_1"/>
    <property type="match status" value="1"/>
</dbReference>
<dbReference type="SUPFAM" id="SSF53474">
    <property type="entry name" value="alpha/beta-Hydrolases"/>
    <property type="match status" value="1"/>
</dbReference>
<dbReference type="InterPro" id="IPR042099">
    <property type="entry name" value="ANL_N_sf"/>
</dbReference>
<proteinExistence type="inferred from homology"/>